<dbReference type="Proteomes" id="UP000245461">
    <property type="component" value="Unassembled WGS sequence"/>
</dbReference>
<organism evidence="1 2">
    <name type="scientific">Zavarzinia aquatilis</name>
    <dbReference type="NCBI Taxonomy" id="2211142"/>
    <lineage>
        <taxon>Bacteria</taxon>
        <taxon>Pseudomonadati</taxon>
        <taxon>Pseudomonadota</taxon>
        <taxon>Alphaproteobacteria</taxon>
        <taxon>Rhodospirillales</taxon>
        <taxon>Zavarziniaceae</taxon>
        <taxon>Zavarzinia</taxon>
    </lineage>
</organism>
<keyword evidence="2" id="KW-1185">Reference proteome</keyword>
<dbReference type="RefSeq" id="WP_109904810.1">
    <property type="nucleotide sequence ID" value="NZ_QGLE01000004.1"/>
</dbReference>
<proteinExistence type="predicted"/>
<evidence type="ECO:0000313" key="1">
    <source>
        <dbReference type="EMBL" id="PWR24209.1"/>
    </source>
</evidence>
<sequence length="69" mass="7198">MNKCELLDLTDEIGSARTLAVALQAAAASLPDRRMMSALAELGSLIEARLDSAVGTLNARIEAVIEGEA</sequence>
<protein>
    <submittedName>
        <fullName evidence="1">Uncharacterized protein</fullName>
    </submittedName>
</protein>
<dbReference type="AlphaFoldDB" id="A0A317EB88"/>
<comment type="caution">
    <text evidence="1">The sequence shown here is derived from an EMBL/GenBank/DDBJ whole genome shotgun (WGS) entry which is preliminary data.</text>
</comment>
<reference evidence="1 2" key="1">
    <citation type="submission" date="2018-05" db="EMBL/GenBank/DDBJ databases">
        <title>Zavarzinia sp. HR-AS.</title>
        <authorList>
            <person name="Lee Y."/>
            <person name="Jeon C.O."/>
        </authorList>
    </citation>
    <scope>NUCLEOTIDE SEQUENCE [LARGE SCALE GENOMIC DNA]</scope>
    <source>
        <strain evidence="1 2">HR-AS</strain>
    </source>
</reference>
<name>A0A317EB88_9PROT</name>
<gene>
    <name evidence="1" type="ORF">DKG74_08810</name>
</gene>
<accession>A0A317EB88</accession>
<dbReference type="EMBL" id="QGLE01000004">
    <property type="protein sequence ID" value="PWR24209.1"/>
    <property type="molecule type" value="Genomic_DNA"/>
</dbReference>
<evidence type="ECO:0000313" key="2">
    <source>
        <dbReference type="Proteomes" id="UP000245461"/>
    </source>
</evidence>